<dbReference type="Proteomes" id="UP000279089">
    <property type="component" value="Unassembled WGS sequence"/>
</dbReference>
<name>A0A3N4MKZ6_9BACT</name>
<accession>A0A3N4MKZ6</accession>
<organism evidence="1 2">
    <name type="scientific">Chitinophaga barathri</name>
    <dbReference type="NCBI Taxonomy" id="1647451"/>
    <lineage>
        <taxon>Bacteria</taxon>
        <taxon>Pseudomonadati</taxon>
        <taxon>Bacteroidota</taxon>
        <taxon>Chitinophagia</taxon>
        <taxon>Chitinophagales</taxon>
        <taxon>Chitinophagaceae</taxon>
        <taxon>Chitinophaga</taxon>
    </lineage>
</organism>
<evidence type="ECO:0000313" key="1">
    <source>
        <dbReference type="EMBL" id="RPD40740.1"/>
    </source>
</evidence>
<dbReference type="EMBL" id="RMBX01000006">
    <property type="protein sequence ID" value="RPD40740.1"/>
    <property type="molecule type" value="Genomic_DNA"/>
</dbReference>
<evidence type="ECO:0000313" key="2">
    <source>
        <dbReference type="Proteomes" id="UP000279089"/>
    </source>
</evidence>
<dbReference type="AlphaFoldDB" id="A0A3N4MKZ6"/>
<keyword evidence="2" id="KW-1185">Reference proteome</keyword>
<gene>
    <name evidence="1" type="ORF">EG028_11950</name>
</gene>
<sequence>MEAAGGQYPPDRKPSLRTIFNSRNNAPILLSGLSPNLSHYIIAYRSGPGNSSLSSLPSAGVWFPLSNVILKSFPKLVFPVFTPGIPTGIVTLLAPGRHIRALLRYYFISSAQAVKISPLLKKIL</sequence>
<comment type="caution">
    <text evidence="1">The sequence shown here is derived from an EMBL/GenBank/DDBJ whole genome shotgun (WGS) entry which is preliminary data.</text>
</comment>
<reference evidence="2" key="1">
    <citation type="submission" date="2018-11" db="EMBL/GenBank/DDBJ databases">
        <title>Chitinophaga lutea sp.nov., isolate from arsenic contaminated soil.</title>
        <authorList>
            <person name="Zong Y."/>
        </authorList>
    </citation>
    <scope>NUCLEOTIDE SEQUENCE [LARGE SCALE GENOMIC DNA]</scope>
    <source>
        <strain evidence="2">YLT18</strain>
    </source>
</reference>
<protein>
    <submittedName>
        <fullName evidence="1">Uncharacterized protein</fullName>
    </submittedName>
</protein>
<proteinExistence type="predicted"/>